<dbReference type="GO" id="GO:0006749">
    <property type="term" value="P:glutathione metabolic process"/>
    <property type="evidence" value="ECO:0007669"/>
    <property type="project" value="TreeGrafter"/>
</dbReference>
<evidence type="ECO:0000259" key="1">
    <source>
        <dbReference type="Pfam" id="PF02538"/>
    </source>
</evidence>
<proteinExistence type="predicted"/>
<feature type="domain" description="Hydantoinase B/oxoprolinase" evidence="1">
    <location>
        <begin position="2"/>
        <end position="514"/>
    </location>
</feature>
<dbReference type="PANTHER" id="PTHR11365:SF23">
    <property type="entry name" value="HYPOTHETICAL 5-OXOPROLINASE (EUROFUNG)-RELATED"/>
    <property type="match status" value="1"/>
</dbReference>
<dbReference type="Pfam" id="PF02538">
    <property type="entry name" value="Hydantoinase_B"/>
    <property type="match status" value="1"/>
</dbReference>
<protein>
    <submittedName>
        <fullName evidence="2">5-oxoprolinase</fullName>
    </submittedName>
</protein>
<sequence>MNPIELSLFVSRMEAICDEMGVVLRRTAFSPNIKDRLDFSCALFDAKGELCAQAAHIPVHLGSMAFALAEIVNRFDWHEGDIVILNDPFLGGTHLPDVTVLAPVFADNHLAGFVVNRAHHANIGSDSPGSMPNSSSIEEEGLVIAPQYLYQQGKLNQALAKLLRSLNKNPDDKSEDVGGDFAAQLSALYTGKQRLQDLINNLGFAGFQTALEALNRYGENLAANALKNIPVGSYCFEDVMDDDGLGNLNLVIKLKLIVSAGNIVADFEGTVPQVKGNINCPLSVTAAAVYYVFRCLMPELTPACAGIFRRIKLSAPVGCLVNARYPAAVVAGNVETSSRLVDVVLGALSQALPDKIPAASQGSMNNIAMGNYSESTRWDYYETLAGGMGAGPNFDGLSAVHTHMINTLNTPVESLEMHLPIRINSYALRENSGGSGLHTGGNGLERVYEFLEPTQVSILSERRAHPPWGLAEGKDGSPGLNLLDQQALPAKCSFLTKAGQRLSIQTPGGGGWGK</sequence>
<reference evidence="3" key="1">
    <citation type="submission" date="2017-08" db="EMBL/GenBank/DDBJ databases">
        <title>A dynamic microbial community with high functional redundancy inhabits the cold, oxic subseafloor aquifer.</title>
        <authorList>
            <person name="Tully B.J."/>
            <person name="Wheat C.G."/>
            <person name="Glazer B.T."/>
            <person name="Huber J.A."/>
        </authorList>
    </citation>
    <scope>NUCLEOTIDE SEQUENCE [LARGE SCALE GENOMIC DNA]</scope>
</reference>
<dbReference type="GO" id="GO:0017168">
    <property type="term" value="F:5-oxoprolinase (ATP-hydrolyzing) activity"/>
    <property type="evidence" value="ECO:0007669"/>
    <property type="project" value="TreeGrafter"/>
</dbReference>
<dbReference type="InterPro" id="IPR045079">
    <property type="entry name" value="Oxoprolinase-like"/>
</dbReference>
<dbReference type="InterPro" id="IPR003692">
    <property type="entry name" value="Hydantoinase_B"/>
</dbReference>
<name>A0A2A5C6U6_9GAMM</name>
<gene>
    <name evidence="2" type="ORF">COA71_13805</name>
</gene>
<evidence type="ECO:0000313" key="3">
    <source>
        <dbReference type="Proteomes" id="UP000228987"/>
    </source>
</evidence>
<dbReference type="AlphaFoldDB" id="A0A2A5C6U6"/>
<dbReference type="GO" id="GO:0005829">
    <property type="term" value="C:cytosol"/>
    <property type="evidence" value="ECO:0007669"/>
    <property type="project" value="TreeGrafter"/>
</dbReference>
<comment type="caution">
    <text evidence="2">The sequence shown here is derived from an EMBL/GenBank/DDBJ whole genome shotgun (WGS) entry which is preliminary data.</text>
</comment>
<accession>A0A2A5C6U6</accession>
<organism evidence="2 3">
    <name type="scientific">SAR86 cluster bacterium</name>
    <dbReference type="NCBI Taxonomy" id="2030880"/>
    <lineage>
        <taxon>Bacteria</taxon>
        <taxon>Pseudomonadati</taxon>
        <taxon>Pseudomonadota</taxon>
        <taxon>Gammaproteobacteria</taxon>
        <taxon>SAR86 cluster</taxon>
    </lineage>
</organism>
<dbReference type="Proteomes" id="UP000228987">
    <property type="component" value="Unassembled WGS sequence"/>
</dbReference>
<evidence type="ECO:0000313" key="2">
    <source>
        <dbReference type="EMBL" id="PCJ39527.1"/>
    </source>
</evidence>
<dbReference type="EMBL" id="NVWI01000014">
    <property type="protein sequence ID" value="PCJ39527.1"/>
    <property type="molecule type" value="Genomic_DNA"/>
</dbReference>
<dbReference type="PANTHER" id="PTHR11365">
    <property type="entry name" value="5-OXOPROLINASE RELATED"/>
    <property type="match status" value="1"/>
</dbReference>